<evidence type="ECO:0000313" key="1">
    <source>
        <dbReference type="EMBL" id="KZB62159.1"/>
    </source>
</evidence>
<comment type="caution">
    <text evidence="1">The sequence shown here is derived from an EMBL/GenBank/DDBJ whole genome shotgun (WGS) entry which is preliminary data.</text>
</comment>
<dbReference type="RefSeq" id="WP_062952737.1">
    <property type="nucleotide sequence ID" value="NZ_LPVY01000021.1"/>
</dbReference>
<dbReference type="AlphaFoldDB" id="A0A154L272"/>
<dbReference type="OrthoDB" id="9809748at2"/>
<gene>
    <name evidence="1" type="ORF">AUP42_04160</name>
</gene>
<evidence type="ECO:0000313" key="2">
    <source>
        <dbReference type="Proteomes" id="UP000076335"/>
    </source>
</evidence>
<dbReference type="EMBL" id="LPVY01000021">
    <property type="protein sequence ID" value="KZB62159.1"/>
    <property type="molecule type" value="Genomic_DNA"/>
</dbReference>
<protein>
    <recommendedName>
        <fullName evidence="3">YkuD domain-containing protein</fullName>
    </recommendedName>
</protein>
<evidence type="ECO:0008006" key="3">
    <source>
        <dbReference type="Google" id="ProtNLM"/>
    </source>
</evidence>
<dbReference type="Proteomes" id="UP000076335">
    <property type="component" value="Unassembled WGS sequence"/>
</dbReference>
<proteinExistence type="predicted"/>
<reference evidence="1 2" key="1">
    <citation type="submission" date="2015-12" db="EMBL/GenBank/DDBJ databases">
        <title>Genome sequence of Thalassospira lucentensis MCCC 1A02072.</title>
        <authorList>
            <person name="Lu L."/>
            <person name="Lai Q."/>
            <person name="Shao Z."/>
            <person name="Qian P."/>
        </authorList>
    </citation>
    <scope>NUCLEOTIDE SEQUENCE [LARGE SCALE GENOMIC DNA]</scope>
    <source>
        <strain evidence="1 2">MCCC 1A02072</strain>
    </source>
</reference>
<organism evidence="1 2">
    <name type="scientific">Thalassospira lucentensis</name>
    <dbReference type="NCBI Taxonomy" id="168935"/>
    <lineage>
        <taxon>Bacteria</taxon>
        <taxon>Pseudomonadati</taxon>
        <taxon>Pseudomonadota</taxon>
        <taxon>Alphaproteobacteria</taxon>
        <taxon>Rhodospirillales</taxon>
        <taxon>Thalassospiraceae</taxon>
        <taxon>Thalassospira</taxon>
    </lineage>
</organism>
<sequence>MRAKLFATIALIGIGAAGYTLLPYTPVPGYFNDFTSRVSALAGFGAENIRNRVLPDLEAELSNADLAIGAPVFVRVFNADRDIEVWLKANNRYRLFTRYNFCDADAITHASDGDGNSTGADSATIGNAADLGVYHVTRDDLAPNSPYHLEIALTPLTSGTPEDIEQQAQTAQPALRGNCEGTGGIALENGDIEPVYMLIDTALRAGQAQVPVHVFEKRQNMDDAVTLTEDAFASVPAPGLYDVYAAFERTRIPPEVQKTDGRYQVN</sequence>
<name>A0A154L272_9PROT</name>
<accession>A0A154L272</accession>